<keyword evidence="7" id="KW-0472">Membrane</keyword>
<feature type="transmembrane region" description="Helical" evidence="7">
    <location>
        <begin position="537"/>
        <end position="556"/>
    </location>
</feature>
<dbReference type="Gene3D" id="1.10.510.10">
    <property type="entry name" value="Transferase(Phosphotransferase) domain 1"/>
    <property type="match status" value="1"/>
</dbReference>
<dbReference type="OrthoDB" id="6111975at2"/>
<evidence type="ECO:0000256" key="7">
    <source>
        <dbReference type="SAM" id="Phobius"/>
    </source>
</evidence>
<evidence type="ECO:0000256" key="3">
    <source>
        <dbReference type="ARBA" id="ARBA00022777"/>
    </source>
</evidence>
<evidence type="ECO:0000313" key="10">
    <source>
        <dbReference type="Proteomes" id="UP000317977"/>
    </source>
</evidence>
<dbReference type="InterPro" id="IPR011009">
    <property type="entry name" value="Kinase-like_dom_sf"/>
</dbReference>
<dbReference type="CDD" id="cd14014">
    <property type="entry name" value="STKc_PknB_like"/>
    <property type="match status" value="1"/>
</dbReference>
<feature type="binding site" evidence="5">
    <location>
        <position position="161"/>
    </location>
    <ligand>
        <name>ATP</name>
        <dbReference type="ChEBI" id="CHEBI:30616"/>
    </ligand>
</feature>
<feature type="region of interest" description="Disordered" evidence="6">
    <location>
        <begin position="45"/>
        <end position="120"/>
    </location>
</feature>
<keyword evidence="7" id="KW-1133">Transmembrane helix</keyword>
<protein>
    <submittedName>
        <fullName evidence="9">Serine/threonine-protein kinase PknB</fullName>
        <ecNumber evidence="9">2.7.11.1</ecNumber>
    </submittedName>
</protein>
<dbReference type="PANTHER" id="PTHR43289:SF6">
    <property type="entry name" value="SERINE_THREONINE-PROTEIN KINASE NEKL-3"/>
    <property type="match status" value="1"/>
</dbReference>
<keyword evidence="1 9" id="KW-0808">Transferase</keyword>
<dbReference type="Pfam" id="PF00069">
    <property type="entry name" value="Pkinase"/>
    <property type="match status" value="1"/>
</dbReference>
<comment type="caution">
    <text evidence="9">The sequence shown here is derived from an EMBL/GenBank/DDBJ whole genome shotgun (WGS) entry which is preliminary data.</text>
</comment>
<feature type="compositionally biased region" description="Polar residues" evidence="6">
    <location>
        <begin position="99"/>
        <end position="120"/>
    </location>
</feature>
<dbReference type="RefSeq" id="WP_146532726.1">
    <property type="nucleotide sequence ID" value="NZ_SJPX01000001.1"/>
</dbReference>
<feature type="transmembrane region" description="Helical" evidence="7">
    <location>
        <begin position="814"/>
        <end position="834"/>
    </location>
</feature>
<keyword evidence="4 5" id="KW-0067">ATP-binding</keyword>
<name>A0A5C6F850_9BACT</name>
<keyword evidence="2 5" id="KW-0547">Nucleotide-binding</keyword>
<dbReference type="InterPro" id="IPR017441">
    <property type="entry name" value="Protein_kinase_ATP_BS"/>
</dbReference>
<accession>A0A5C6F850</accession>
<keyword evidence="10" id="KW-1185">Reference proteome</keyword>
<feature type="transmembrane region" description="Helical" evidence="7">
    <location>
        <begin position="841"/>
        <end position="859"/>
    </location>
</feature>
<evidence type="ECO:0000256" key="5">
    <source>
        <dbReference type="PROSITE-ProRule" id="PRU10141"/>
    </source>
</evidence>
<evidence type="ECO:0000313" key="9">
    <source>
        <dbReference type="EMBL" id="TWU57913.1"/>
    </source>
</evidence>
<dbReference type="GO" id="GO:0004674">
    <property type="term" value="F:protein serine/threonine kinase activity"/>
    <property type="evidence" value="ECO:0007669"/>
    <property type="project" value="UniProtKB-EC"/>
</dbReference>
<organism evidence="9 10">
    <name type="scientific">Rubripirellula reticaptiva</name>
    <dbReference type="NCBI Taxonomy" id="2528013"/>
    <lineage>
        <taxon>Bacteria</taxon>
        <taxon>Pseudomonadati</taxon>
        <taxon>Planctomycetota</taxon>
        <taxon>Planctomycetia</taxon>
        <taxon>Pirellulales</taxon>
        <taxon>Pirellulaceae</taxon>
        <taxon>Rubripirellula</taxon>
    </lineage>
</organism>
<evidence type="ECO:0000256" key="6">
    <source>
        <dbReference type="SAM" id="MobiDB-lite"/>
    </source>
</evidence>
<feature type="transmembrane region" description="Helical" evidence="7">
    <location>
        <begin position="737"/>
        <end position="760"/>
    </location>
</feature>
<keyword evidence="7" id="KW-0812">Transmembrane</keyword>
<dbReference type="Proteomes" id="UP000317977">
    <property type="component" value="Unassembled WGS sequence"/>
</dbReference>
<evidence type="ECO:0000259" key="8">
    <source>
        <dbReference type="PROSITE" id="PS50011"/>
    </source>
</evidence>
<dbReference type="SMART" id="SM00220">
    <property type="entry name" value="S_TKc"/>
    <property type="match status" value="1"/>
</dbReference>
<dbReference type="GO" id="GO:0005524">
    <property type="term" value="F:ATP binding"/>
    <property type="evidence" value="ECO:0007669"/>
    <property type="project" value="UniProtKB-UniRule"/>
</dbReference>
<dbReference type="EC" id="2.7.11.1" evidence="9"/>
<sequence>MRIKCPECESVLSFTLPKTGSYQPKCKHCGKAFWLKVSSDDPPKIGFGRLKANSPQKPESTKPATTTTPDHTPTDVKRASNTAATFDGTDATVDAGSTKAGTVSQGSSQDIVVKSGTSDSSVSEMPAKLGGYRIVRLLGRGAMGAVYEAQQVSLDRQVALKTIRDRLAGNPASLARFIREAYAAAQLTHHNVVQIYDFGEDAGRHYFSMEWVRGGPLDAVVRQKGSLDPRLAAGYILQAARGLQFAHRHGMVHRDIKPSNLLLSDDGVVKVADLGLVKIPDQADIESITASTSRSGPLASGTEVTMQGTAVGTPAFMAPEQTIDAANVDSRADIYSLGCTLFYLLTGRPPFDGPVATEVMQQHAEQAPPDITKINSRIPEPLAKIVNRSIAKQPADRYPSLVECIADLEQFLGLSTEGDFSPSSDQADQWEQIAATYGQAAAPRRLQAPLFYAAAGGAIVLTLLSFGLGFAWWIMGTVMFAVTIVTVLTLDSHQSAIVARIRSWTGTLSLIDWIAAGIGGVLFLLMIVVAGLWTGGLAGAIIGLALGAAYHFGLVASTEKRCNEPLQNAQRFVRNLRIDGADENGLRSFAARYAGGRWQDLFERLFGYDSLIQMRQILRQDPSFTGPTAGFGIRDRVCANLAARAKANRQPDLQKRLAKVERLGLQSEGMSVSEAEQRSWALAEAIMKSAQVAPLQAGADAVNARAATEAKRNQMKAMLADARSGKYKSKRDKFAPLRFAIGGPTRLIIGCGLLAVFAVWGNHQGMFDSIKDIETLKKIGTGSANFDQLGSAVRDAAATANQTVEGSTFMGSNISPWSVGIAGLLMAMSAFVAGWRMSLPASIATIVILIGPALGIPAISELIPAWITAAGIGVIIYIPGILFGEK</sequence>
<dbReference type="PROSITE" id="PS00107">
    <property type="entry name" value="PROTEIN_KINASE_ATP"/>
    <property type="match status" value="1"/>
</dbReference>
<evidence type="ECO:0000256" key="4">
    <source>
        <dbReference type="ARBA" id="ARBA00022840"/>
    </source>
</evidence>
<feature type="transmembrane region" description="Helical" evidence="7">
    <location>
        <begin position="865"/>
        <end position="884"/>
    </location>
</feature>
<proteinExistence type="predicted"/>
<evidence type="ECO:0000256" key="1">
    <source>
        <dbReference type="ARBA" id="ARBA00022679"/>
    </source>
</evidence>
<feature type="transmembrane region" description="Helical" evidence="7">
    <location>
        <begin position="446"/>
        <end position="464"/>
    </location>
</feature>
<reference evidence="9 10" key="1">
    <citation type="submission" date="2019-02" db="EMBL/GenBank/DDBJ databases">
        <title>Deep-cultivation of Planctomycetes and their phenomic and genomic characterization uncovers novel biology.</title>
        <authorList>
            <person name="Wiegand S."/>
            <person name="Jogler M."/>
            <person name="Boedeker C."/>
            <person name="Pinto D."/>
            <person name="Vollmers J."/>
            <person name="Rivas-Marin E."/>
            <person name="Kohn T."/>
            <person name="Peeters S.H."/>
            <person name="Heuer A."/>
            <person name="Rast P."/>
            <person name="Oberbeckmann S."/>
            <person name="Bunk B."/>
            <person name="Jeske O."/>
            <person name="Meyerdierks A."/>
            <person name="Storesund J.E."/>
            <person name="Kallscheuer N."/>
            <person name="Luecker S."/>
            <person name="Lage O.M."/>
            <person name="Pohl T."/>
            <person name="Merkel B.J."/>
            <person name="Hornburger P."/>
            <person name="Mueller R.-W."/>
            <person name="Bruemmer F."/>
            <person name="Labrenz M."/>
            <person name="Spormann A.M."/>
            <person name="Op Den Camp H."/>
            <person name="Overmann J."/>
            <person name="Amann R."/>
            <person name="Jetten M.S.M."/>
            <person name="Mascher T."/>
            <person name="Medema M.H."/>
            <person name="Devos D.P."/>
            <person name="Kaster A.-K."/>
            <person name="Ovreas L."/>
            <person name="Rohde M."/>
            <person name="Galperin M.Y."/>
            <person name="Jogler C."/>
        </authorList>
    </citation>
    <scope>NUCLEOTIDE SEQUENCE [LARGE SCALE GENOMIC DNA]</scope>
    <source>
        <strain evidence="9 10">Poly59</strain>
    </source>
</reference>
<feature type="transmembrane region" description="Helical" evidence="7">
    <location>
        <begin position="510"/>
        <end position="531"/>
    </location>
</feature>
<dbReference type="PANTHER" id="PTHR43289">
    <property type="entry name" value="MITOGEN-ACTIVATED PROTEIN KINASE KINASE KINASE 20-RELATED"/>
    <property type="match status" value="1"/>
</dbReference>
<dbReference type="AlphaFoldDB" id="A0A5C6F850"/>
<dbReference type="SUPFAM" id="SSF56112">
    <property type="entry name" value="Protein kinase-like (PK-like)"/>
    <property type="match status" value="1"/>
</dbReference>
<dbReference type="PROSITE" id="PS00108">
    <property type="entry name" value="PROTEIN_KINASE_ST"/>
    <property type="match status" value="1"/>
</dbReference>
<keyword evidence="3 9" id="KW-0418">Kinase</keyword>
<dbReference type="EMBL" id="SJPX01000001">
    <property type="protein sequence ID" value="TWU57913.1"/>
    <property type="molecule type" value="Genomic_DNA"/>
</dbReference>
<dbReference type="InterPro" id="IPR008271">
    <property type="entry name" value="Ser/Thr_kinase_AS"/>
</dbReference>
<gene>
    <name evidence="9" type="primary">pknB_3</name>
    <name evidence="9" type="ORF">Poly59_08220</name>
</gene>
<feature type="domain" description="Protein kinase" evidence="8">
    <location>
        <begin position="132"/>
        <end position="412"/>
    </location>
</feature>
<dbReference type="PROSITE" id="PS50011">
    <property type="entry name" value="PROTEIN_KINASE_DOM"/>
    <property type="match status" value="1"/>
</dbReference>
<feature type="compositionally biased region" description="Low complexity" evidence="6">
    <location>
        <begin position="61"/>
        <end position="71"/>
    </location>
</feature>
<dbReference type="Gene3D" id="3.30.200.20">
    <property type="entry name" value="Phosphorylase Kinase, domain 1"/>
    <property type="match status" value="1"/>
</dbReference>
<dbReference type="InterPro" id="IPR000719">
    <property type="entry name" value="Prot_kinase_dom"/>
</dbReference>
<evidence type="ECO:0000256" key="2">
    <source>
        <dbReference type="ARBA" id="ARBA00022741"/>
    </source>
</evidence>